<sequence length="423" mass="47535">MEDPIRNFRLYRGTGRERWSRGTQRPVVPQAPAPPLGEILATIQHADLEDQEDQEDQEPDLAQITETRYLASYNWLGEGSQQIIVPGEPPMWRPLSKPTQLQQDSGEYYRDYNAARHPSYPLEPMIQAILSDKPDFSLKDVDIIACGSTLGGLLRFARHEDTSFRMLVEVVGNTVFFVRRHNSPTEKIPNVYGYGHSFPEAYTTWGKSVQGCWSHQRVISYNFAGMSCLVRFGADGYLPNLVPEDLKTEGDPTSDVGDTVEDLLSSMQGTTVSGSKPATASSDVENQKIEVLNKGRHIPQDGIFDLKTRSAKKIDLDILKDEIARLWIKQVPIFIVAYHVRGTFNDVRVQDVREDLKKWEEAEKPALIKFAGLLQMVVAFARSAVNGRIEIEHEEGTNVLNLREQAGVANGVLPSSLMSHWDV</sequence>
<accession>A0A9W9UZ33</accession>
<gene>
    <name evidence="1" type="ORF">N7541_003702</name>
</gene>
<comment type="caution">
    <text evidence="1">The sequence shown here is derived from an EMBL/GenBank/DDBJ whole genome shotgun (WGS) entry which is preliminary data.</text>
</comment>
<proteinExistence type="predicted"/>
<protein>
    <submittedName>
        <fullName evidence="1">Uncharacterized protein</fullName>
    </submittedName>
</protein>
<dbReference type="AlphaFoldDB" id="A0A9W9UZ33"/>
<dbReference type="EMBL" id="JAPZBR010000002">
    <property type="protein sequence ID" value="KAJ5362858.1"/>
    <property type="molecule type" value="Genomic_DNA"/>
</dbReference>
<dbReference type="PANTHER" id="PTHR35179:SF2">
    <property type="entry name" value="START DOMAIN-CONTAINING PROTEIN"/>
    <property type="match status" value="1"/>
</dbReference>
<reference evidence="1" key="2">
    <citation type="journal article" date="2023" name="IMA Fungus">
        <title>Comparative genomic study of the Penicillium genus elucidates a diverse pangenome and 15 lateral gene transfer events.</title>
        <authorList>
            <person name="Petersen C."/>
            <person name="Sorensen T."/>
            <person name="Nielsen M.R."/>
            <person name="Sondergaard T.E."/>
            <person name="Sorensen J.L."/>
            <person name="Fitzpatrick D.A."/>
            <person name="Frisvad J.C."/>
            <person name="Nielsen K.L."/>
        </authorList>
    </citation>
    <scope>NUCLEOTIDE SEQUENCE</scope>
    <source>
        <strain evidence="1">IBT 35675</strain>
    </source>
</reference>
<keyword evidence="2" id="KW-1185">Reference proteome</keyword>
<dbReference type="PANTHER" id="PTHR35179">
    <property type="entry name" value="PROTEIN CBG02620"/>
    <property type="match status" value="1"/>
</dbReference>
<evidence type="ECO:0000313" key="2">
    <source>
        <dbReference type="Proteomes" id="UP001148299"/>
    </source>
</evidence>
<name>A0A9W9UZ33_PENBR</name>
<dbReference type="Proteomes" id="UP001148299">
    <property type="component" value="Unassembled WGS sequence"/>
</dbReference>
<reference evidence="1" key="1">
    <citation type="submission" date="2022-12" db="EMBL/GenBank/DDBJ databases">
        <authorList>
            <person name="Petersen C."/>
        </authorList>
    </citation>
    <scope>NUCLEOTIDE SEQUENCE</scope>
    <source>
        <strain evidence="1">IBT 35675</strain>
    </source>
</reference>
<organism evidence="1 2">
    <name type="scientific">Penicillium brevicompactum</name>
    <dbReference type="NCBI Taxonomy" id="5074"/>
    <lineage>
        <taxon>Eukaryota</taxon>
        <taxon>Fungi</taxon>
        <taxon>Dikarya</taxon>
        <taxon>Ascomycota</taxon>
        <taxon>Pezizomycotina</taxon>
        <taxon>Eurotiomycetes</taxon>
        <taxon>Eurotiomycetidae</taxon>
        <taxon>Eurotiales</taxon>
        <taxon>Aspergillaceae</taxon>
        <taxon>Penicillium</taxon>
    </lineage>
</organism>
<evidence type="ECO:0000313" key="1">
    <source>
        <dbReference type="EMBL" id="KAJ5362858.1"/>
    </source>
</evidence>